<feature type="compositionally biased region" description="Low complexity" evidence="4">
    <location>
        <begin position="469"/>
        <end position="485"/>
    </location>
</feature>
<feature type="region of interest" description="Disordered" evidence="4">
    <location>
        <begin position="466"/>
        <end position="505"/>
    </location>
</feature>
<dbReference type="Gene3D" id="3.40.50.300">
    <property type="entry name" value="P-loop containing nucleotide triphosphate hydrolases"/>
    <property type="match status" value="3"/>
</dbReference>
<dbReference type="EMBL" id="DWZH01000093">
    <property type="protein sequence ID" value="HJB11275.1"/>
    <property type="molecule type" value="Genomic_DNA"/>
</dbReference>
<dbReference type="SMART" id="SM00382">
    <property type="entry name" value="AAA"/>
    <property type="match status" value="2"/>
</dbReference>
<protein>
    <submittedName>
        <fullName evidence="6">ATP-binding cassette domain-containing protein</fullName>
    </submittedName>
</protein>
<dbReference type="Proteomes" id="UP000823823">
    <property type="component" value="Unassembled WGS sequence"/>
</dbReference>
<dbReference type="Pfam" id="PF00005">
    <property type="entry name" value="ABC_tran"/>
    <property type="match status" value="2"/>
</dbReference>
<reference evidence="6" key="2">
    <citation type="submission" date="2021-04" db="EMBL/GenBank/DDBJ databases">
        <authorList>
            <person name="Gilroy R."/>
        </authorList>
    </citation>
    <scope>NUCLEOTIDE SEQUENCE</scope>
    <source>
        <strain evidence="6">ChiHjej13B12-24818</strain>
    </source>
</reference>
<keyword evidence="3 6" id="KW-0067">ATP-binding</keyword>
<sequence length="576" mass="61132">MTLNTQPLAAAGAPHLRARGLRLARGGRVLHDGIELTLAPGDRLAVVGENGRGKTTLLEALAGVLEADGGTIERHGSLGVVRQELVITTQPGAAGGAQPAGVEISRTVGDLLDELLERPLAALAELDDAAESLAHDDSPAAAARYDAALATAIAAEAWDAPRRLEVGLEEVGAITDRTRPLVTLSVGQRYRVRLAGVIAAGGDLLLLDEPTNHLDARGLDYLTAMLRAHPGALAVVSHDRALLGEVATAYLDLDPTMDGSPLLVSGGLEAWQLARRRARAAWEDAYRVQREEHHRLSGHADAARSRLSTGWRPDKGTGKHQRQSRAPGIVRAMNERIQRLEEHRLDVPPPPPRLHLTDSGTPAGVPLLRADAVRVDQNAVRVDQPECVEQAESAAPPTDPESAGAARPRLERTTLRLEGGDRLLVVGPNGAGKTTLLRVLAGEVRPTAGTARVLGRARIALLVQEDEGPSAPSASPEAWSSSAPWTEHPPGRDQPAHRGSPGERRRRALSRLFAARPDVALLDEPTNHLGISGVDDLLAALESTSAAIVVATHDRSVLRALSHWPRLELGDPAPSR</sequence>
<dbReference type="InterPro" id="IPR050611">
    <property type="entry name" value="ABCF"/>
</dbReference>
<evidence type="ECO:0000256" key="4">
    <source>
        <dbReference type="SAM" id="MobiDB-lite"/>
    </source>
</evidence>
<dbReference type="PANTHER" id="PTHR19211:SF14">
    <property type="entry name" value="ATP-BINDING CASSETTE SUB-FAMILY F MEMBER 1"/>
    <property type="match status" value="1"/>
</dbReference>
<evidence type="ECO:0000256" key="2">
    <source>
        <dbReference type="ARBA" id="ARBA00022741"/>
    </source>
</evidence>
<accession>A0A9D2LFE5</accession>
<evidence type="ECO:0000313" key="6">
    <source>
        <dbReference type="EMBL" id="HJB11275.1"/>
    </source>
</evidence>
<dbReference type="InterPro" id="IPR003593">
    <property type="entry name" value="AAA+_ATPase"/>
</dbReference>
<evidence type="ECO:0000256" key="1">
    <source>
        <dbReference type="ARBA" id="ARBA00022737"/>
    </source>
</evidence>
<evidence type="ECO:0000256" key="3">
    <source>
        <dbReference type="ARBA" id="ARBA00022840"/>
    </source>
</evidence>
<evidence type="ECO:0000313" key="7">
    <source>
        <dbReference type="Proteomes" id="UP000823823"/>
    </source>
</evidence>
<dbReference type="SUPFAM" id="SSF52540">
    <property type="entry name" value="P-loop containing nucleoside triphosphate hydrolases"/>
    <property type="match status" value="2"/>
</dbReference>
<dbReference type="PROSITE" id="PS50893">
    <property type="entry name" value="ABC_TRANSPORTER_2"/>
    <property type="match status" value="2"/>
</dbReference>
<gene>
    <name evidence="6" type="ORF">H9786_12235</name>
</gene>
<organism evidence="6 7">
    <name type="scientific">Candidatus Brachybacterium merdavium</name>
    <dbReference type="NCBI Taxonomy" id="2838513"/>
    <lineage>
        <taxon>Bacteria</taxon>
        <taxon>Bacillati</taxon>
        <taxon>Actinomycetota</taxon>
        <taxon>Actinomycetes</taxon>
        <taxon>Micrococcales</taxon>
        <taxon>Dermabacteraceae</taxon>
        <taxon>Brachybacterium</taxon>
    </lineage>
</organism>
<feature type="region of interest" description="Disordered" evidence="4">
    <location>
        <begin position="290"/>
        <end position="326"/>
    </location>
</feature>
<feature type="region of interest" description="Disordered" evidence="4">
    <location>
        <begin position="388"/>
        <end position="413"/>
    </location>
</feature>
<keyword evidence="2" id="KW-0547">Nucleotide-binding</keyword>
<feature type="domain" description="ABC transporter" evidence="5">
    <location>
        <begin position="395"/>
        <end position="576"/>
    </location>
</feature>
<dbReference type="PANTHER" id="PTHR19211">
    <property type="entry name" value="ATP-BINDING TRANSPORT PROTEIN-RELATED"/>
    <property type="match status" value="1"/>
</dbReference>
<dbReference type="InterPro" id="IPR003439">
    <property type="entry name" value="ABC_transporter-like_ATP-bd"/>
</dbReference>
<dbReference type="GO" id="GO:0016887">
    <property type="term" value="F:ATP hydrolysis activity"/>
    <property type="evidence" value="ECO:0007669"/>
    <property type="project" value="InterPro"/>
</dbReference>
<proteinExistence type="predicted"/>
<comment type="caution">
    <text evidence="6">The sequence shown here is derived from an EMBL/GenBank/DDBJ whole genome shotgun (WGS) entry which is preliminary data.</text>
</comment>
<keyword evidence="1" id="KW-0677">Repeat</keyword>
<dbReference type="AlphaFoldDB" id="A0A9D2LFE5"/>
<name>A0A9D2LFE5_9MICO</name>
<feature type="domain" description="ABC transporter" evidence="5">
    <location>
        <begin position="16"/>
        <end position="290"/>
    </location>
</feature>
<reference evidence="6" key="1">
    <citation type="journal article" date="2021" name="PeerJ">
        <title>Extensive microbial diversity within the chicken gut microbiome revealed by metagenomics and culture.</title>
        <authorList>
            <person name="Gilroy R."/>
            <person name="Ravi A."/>
            <person name="Getino M."/>
            <person name="Pursley I."/>
            <person name="Horton D.L."/>
            <person name="Alikhan N.F."/>
            <person name="Baker D."/>
            <person name="Gharbi K."/>
            <person name="Hall N."/>
            <person name="Watson M."/>
            <person name="Adriaenssens E.M."/>
            <person name="Foster-Nyarko E."/>
            <person name="Jarju S."/>
            <person name="Secka A."/>
            <person name="Antonio M."/>
            <person name="Oren A."/>
            <person name="Chaudhuri R.R."/>
            <person name="La Ragione R."/>
            <person name="Hildebrand F."/>
            <person name="Pallen M.J."/>
        </authorList>
    </citation>
    <scope>NUCLEOTIDE SEQUENCE</scope>
    <source>
        <strain evidence="6">ChiHjej13B12-24818</strain>
    </source>
</reference>
<dbReference type="GO" id="GO:0005524">
    <property type="term" value="F:ATP binding"/>
    <property type="evidence" value="ECO:0007669"/>
    <property type="project" value="UniProtKB-KW"/>
</dbReference>
<evidence type="ECO:0000259" key="5">
    <source>
        <dbReference type="PROSITE" id="PS50893"/>
    </source>
</evidence>
<feature type="compositionally biased region" description="Basic and acidic residues" evidence="4">
    <location>
        <begin position="489"/>
        <end position="503"/>
    </location>
</feature>
<dbReference type="InterPro" id="IPR027417">
    <property type="entry name" value="P-loop_NTPase"/>
</dbReference>